<dbReference type="SUPFAM" id="SSF52172">
    <property type="entry name" value="CheY-like"/>
    <property type="match status" value="1"/>
</dbReference>
<name>A0A1N7F789_9NOCA</name>
<evidence type="ECO:0000259" key="2">
    <source>
        <dbReference type="PROSITE" id="PS50110"/>
    </source>
</evidence>
<evidence type="ECO:0000313" key="4">
    <source>
        <dbReference type="Proteomes" id="UP000186218"/>
    </source>
</evidence>
<dbReference type="InterPro" id="IPR001789">
    <property type="entry name" value="Sig_transdc_resp-reg_receiver"/>
</dbReference>
<dbReference type="Gene3D" id="3.40.50.2300">
    <property type="match status" value="1"/>
</dbReference>
<reference evidence="3 4" key="1">
    <citation type="submission" date="2017-01" db="EMBL/GenBank/DDBJ databases">
        <authorList>
            <person name="Mah S.A."/>
            <person name="Swanson W.J."/>
            <person name="Moy G.W."/>
            <person name="Vacquier V.D."/>
        </authorList>
    </citation>
    <scope>NUCLEOTIDE SEQUENCE [LARGE SCALE GENOMIC DNA]</scope>
    <source>
        <strain evidence="3 4">CPCC 203464</strain>
    </source>
</reference>
<dbReference type="STRING" id="1344003.SAMN05445060_1889"/>
<feature type="domain" description="Response regulatory" evidence="2">
    <location>
        <begin position="21"/>
        <end position="140"/>
    </location>
</feature>
<evidence type="ECO:0000313" key="3">
    <source>
        <dbReference type="EMBL" id="SIR96180.1"/>
    </source>
</evidence>
<organism evidence="3 4">
    <name type="scientific">Williamsia sterculiae</name>
    <dbReference type="NCBI Taxonomy" id="1344003"/>
    <lineage>
        <taxon>Bacteria</taxon>
        <taxon>Bacillati</taxon>
        <taxon>Actinomycetota</taxon>
        <taxon>Actinomycetes</taxon>
        <taxon>Mycobacteriales</taxon>
        <taxon>Nocardiaceae</taxon>
        <taxon>Williamsia</taxon>
    </lineage>
</organism>
<proteinExistence type="predicted"/>
<gene>
    <name evidence="3" type="ORF">SAMN05445060_1889</name>
</gene>
<dbReference type="InterPro" id="IPR011006">
    <property type="entry name" value="CheY-like_superfamily"/>
</dbReference>
<dbReference type="OrthoDB" id="3395459at2"/>
<keyword evidence="4" id="KW-1185">Reference proteome</keyword>
<keyword evidence="1" id="KW-0597">Phosphoprotein</keyword>
<accession>A0A1N7F789</accession>
<dbReference type="GO" id="GO:0000160">
    <property type="term" value="P:phosphorelay signal transduction system"/>
    <property type="evidence" value="ECO:0007669"/>
    <property type="project" value="InterPro"/>
</dbReference>
<protein>
    <recommendedName>
        <fullName evidence="2">Response regulatory domain-containing protein</fullName>
    </recommendedName>
</protein>
<dbReference type="AlphaFoldDB" id="A0A1N7F789"/>
<sequence>MSDAPTGTDNPQRSNRLDSLTVLVYSDDADTRRQVIDGLGERPHPDLAPLTFREVATAAVVIRELDSHTVDLVILDGEAAPVGGLGIAKQLKDEIDDCPPVVVLIGRAADRWLADWSRAEAVVPHPIDPFVLTDAVVSALRR</sequence>
<dbReference type="PROSITE" id="PS50110">
    <property type="entry name" value="RESPONSE_REGULATORY"/>
    <property type="match status" value="1"/>
</dbReference>
<dbReference type="EMBL" id="FTNT01000004">
    <property type="protein sequence ID" value="SIR96180.1"/>
    <property type="molecule type" value="Genomic_DNA"/>
</dbReference>
<evidence type="ECO:0000256" key="1">
    <source>
        <dbReference type="PROSITE-ProRule" id="PRU00169"/>
    </source>
</evidence>
<feature type="modified residue" description="4-aspartylphosphate" evidence="1">
    <location>
        <position position="76"/>
    </location>
</feature>
<dbReference type="Proteomes" id="UP000186218">
    <property type="component" value="Unassembled WGS sequence"/>
</dbReference>
<dbReference type="RefSeq" id="WP_076478780.1">
    <property type="nucleotide sequence ID" value="NZ_FTNT01000004.1"/>
</dbReference>